<keyword evidence="2" id="KW-1185">Reference proteome</keyword>
<evidence type="ECO:0000313" key="1">
    <source>
        <dbReference type="EMBL" id="KAJ7986115.1"/>
    </source>
</evidence>
<dbReference type="EMBL" id="CM055762">
    <property type="protein sequence ID" value="KAJ7986115.1"/>
    <property type="molecule type" value="Genomic_DNA"/>
</dbReference>
<reference evidence="1" key="1">
    <citation type="submission" date="2021-05" db="EMBL/GenBank/DDBJ databases">
        <authorList>
            <person name="Pan Q."/>
            <person name="Jouanno E."/>
            <person name="Zahm M."/>
            <person name="Klopp C."/>
            <person name="Cabau C."/>
            <person name="Louis A."/>
            <person name="Berthelot C."/>
            <person name="Parey E."/>
            <person name="Roest Crollius H."/>
            <person name="Montfort J."/>
            <person name="Robinson-Rechavi M."/>
            <person name="Bouchez O."/>
            <person name="Lampietro C."/>
            <person name="Lopez Roques C."/>
            <person name="Donnadieu C."/>
            <person name="Postlethwait J."/>
            <person name="Bobe J."/>
            <person name="Dillon D."/>
            <person name="Chandos A."/>
            <person name="von Hippel F."/>
            <person name="Guiguen Y."/>
        </authorList>
    </citation>
    <scope>NUCLEOTIDE SEQUENCE</scope>
    <source>
        <strain evidence="1">YG-Jan2019</strain>
    </source>
</reference>
<protein>
    <submittedName>
        <fullName evidence="1">Uncharacterized protein</fullName>
    </submittedName>
</protein>
<sequence length="142" mass="14937">MGWGAVGIIRTEGRGHGVKGGEKRAPADPRLSCFVTESPPGWQTVAGRRQMGGRGCQSAGIGRERRINRLYSPEQPAYTDKQAAQDKPARGYFAPTLGDVARVNSGVWSPLAGLSLTSDPGQLGTSEVRLWTAALQAAGSSS</sequence>
<dbReference type="Proteomes" id="UP001157502">
    <property type="component" value="Chromosome 35"/>
</dbReference>
<gene>
    <name evidence="1" type="ORF">DPEC_G00347450</name>
</gene>
<name>A0ACC2F4G0_DALPE</name>
<comment type="caution">
    <text evidence="1">The sequence shown here is derived from an EMBL/GenBank/DDBJ whole genome shotgun (WGS) entry which is preliminary data.</text>
</comment>
<evidence type="ECO:0000313" key="2">
    <source>
        <dbReference type="Proteomes" id="UP001157502"/>
    </source>
</evidence>
<accession>A0ACC2F4G0</accession>
<proteinExistence type="predicted"/>
<organism evidence="1 2">
    <name type="scientific">Dallia pectoralis</name>
    <name type="common">Alaska blackfish</name>
    <dbReference type="NCBI Taxonomy" id="75939"/>
    <lineage>
        <taxon>Eukaryota</taxon>
        <taxon>Metazoa</taxon>
        <taxon>Chordata</taxon>
        <taxon>Craniata</taxon>
        <taxon>Vertebrata</taxon>
        <taxon>Euteleostomi</taxon>
        <taxon>Actinopterygii</taxon>
        <taxon>Neopterygii</taxon>
        <taxon>Teleostei</taxon>
        <taxon>Protacanthopterygii</taxon>
        <taxon>Esociformes</taxon>
        <taxon>Umbridae</taxon>
        <taxon>Dallia</taxon>
    </lineage>
</organism>